<name>A0A2I0R2T9_9FLAO</name>
<dbReference type="OrthoDB" id="9789406at2"/>
<dbReference type="EMBL" id="PJNI01000007">
    <property type="protein sequence ID" value="PKR80898.1"/>
    <property type="molecule type" value="Genomic_DNA"/>
</dbReference>
<keyword evidence="3 5" id="KW-0560">Oxidoreductase</keyword>
<dbReference type="PRINTS" id="PR01011">
    <property type="entry name" value="GLUTPROXDASE"/>
</dbReference>
<comment type="similarity">
    <text evidence="1 5">Belongs to the glutathione peroxidase family.</text>
</comment>
<dbReference type="InterPro" id="IPR029759">
    <property type="entry name" value="GPX_AS"/>
</dbReference>
<dbReference type="FunFam" id="3.40.30.10:FF:000010">
    <property type="entry name" value="Glutathione peroxidase"/>
    <property type="match status" value="1"/>
</dbReference>
<dbReference type="CDD" id="cd00340">
    <property type="entry name" value="GSH_Peroxidase"/>
    <property type="match status" value="1"/>
</dbReference>
<dbReference type="Pfam" id="PF00255">
    <property type="entry name" value="GSHPx"/>
    <property type="match status" value="1"/>
</dbReference>
<accession>A0A2I0R2T9</accession>
<proteinExistence type="inferred from homology"/>
<dbReference type="PIRSF" id="PIRSF000303">
    <property type="entry name" value="Glutathion_perox"/>
    <property type="match status" value="1"/>
</dbReference>
<dbReference type="RefSeq" id="WP_101334280.1">
    <property type="nucleotide sequence ID" value="NZ_PJNI01000007.1"/>
</dbReference>
<keyword evidence="7" id="KW-1185">Reference proteome</keyword>
<evidence type="ECO:0000256" key="2">
    <source>
        <dbReference type="ARBA" id="ARBA00022559"/>
    </source>
</evidence>
<gene>
    <name evidence="6" type="ORF">CW751_06930</name>
</gene>
<keyword evidence="2 5" id="KW-0575">Peroxidase</keyword>
<reference evidence="6 7" key="1">
    <citation type="submission" date="2017-12" db="EMBL/GenBank/DDBJ databases">
        <title>The draft genome sequence of Brumimicrobium saltpan LHR20.</title>
        <authorList>
            <person name="Do Z.-J."/>
            <person name="Luo H.-R."/>
        </authorList>
    </citation>
    <scope>NUCLEOTIDE SEQUENCE [LARGE SCALE GENOMIC DNA]</scope>
    <source>
        <strain evidence="6 7">LHR20</strain>
    </source>
</reference>
<dbReference type="InterPro" id="IPR000889">
    <property type="entry name" value="Glutathione_peroxidase"/>
</dbReference>
<dbReference type="Gene3D" id="3.40.30.10">
    <property type="entry name" value="Glutaredoxin"/>
    <property type="match status" value="1"/>
</dbReference>
<feature type="active site" evidence="4">
    <location>
        <position position="35"/>
    </location>
</feature>
<evidence type="ECO:0000313" key="7">
    <source>
        <dbReference type="Proteomes" id="UP000236654"/>
    </source>
</evidence>
<sequence>MNLYDFDFKKIDGTSFNTDELKDKKVMVVNTASECGLTPQYEQLQSLFENTSRDEFTIIGFPSNDFGGQEPGTNDEVATFCEKNYGVSFPMMSKIAVKGEEQHPLYSWLIEESKKNNGAEEVAWNFHKFLIDESGDFVKDVHPKTLPNADEITNWINGK</sequence>
<dbReference type="PANTHER" id="PTHR11592:SF78">
    <property type="entry name" value="GLUTATHIONE PEROXIDASE"/>
    <property type="match status" value="1"/>
</dbReference>
<evidence type="ECO:0000256" key="5">
    <source>
        <dbReference type="RuleBase" id="RU000499"/>
    </source>
</evidence>
<dbReference type="AlphaFoldDB" id="A0A2I0R2T9"/>
<evidence type="ECO:0000256" key="3">
    <source>
        <dbReference type="ARBA" id="ARBA00023002"/>
    </source>
</evidence>
<dbReference type="GO" id="GO:0034599">
    <property type="term" value="P:cellular response to oxidative stress"/>
    <property type="evidence" value="ECO:0007669"/>
    <property type="project" value="TreeGrafter"/>
</dbReference>
<comment type="caution">
    <text evidence="6">The sequence shown here is derived from an EMBL/GenBank/DDBJ whole genome shotgun (WGS) entry which is preliminary data.</text>
</comment>
<dbReference type="PROSITE" id="PS51355">
    <property type="entry name" value="GLUTATHIONE_PEROXID_3"/>
    <property type="match status" value="1"/>
</dbReference>
<protein>
    <recommendedName>
        <fullName evidence="5">Glutathione peroxidase</fullName>
    </recommendedName>
</protein>
<dbReference type="GO" id="GO:0004601">
    <property type="term" value="F:peroxidase activity"/>
    <property type="evidence" value="ECO:0007669"/>
    <property type="project" value="UniProtKB-KW"/>
</dbReference>
<dbReference type="InterPro" id="IPR036249">
    <property type="entry name" value="Thioredoxin-like_sf"/>
</dbReference>
<evidence type="ECO:0000256" key="4">
    <source>
        <dbReference type="PIRSR" id="PIRSR000303-1"/>
    </source>
</evidence>
<dbReference type="PANTHER" id="PTHR11592">
    <property type="entry name" value="GLUTATHIONE PEROXIDASE"/>
    <property type="match status" value="1"/>
</dbReference>
<organism evidence="6 7">
    <name type="scientific">Brumimicrobium salinarum</name>
    <dbReference type="NCBI Taxonomy" id="2058658"/>
    <lineage>
        <taxon>Bacteria</taxon>
        <taxon>Pseudomonadati</taxon>
        <taxon>Bacteroidota</taxon>
        <taxon>Flavobacteriia</taxon>
        <taxon>Flavobacteriales</taxon>
        <taxon>Crocinitomicaceae</taxon>
        <taxon>Brumimicrobium</taxon>
    </lineage>
</organism>
<evidence type="ECO:0000313" key="6">
    <source>
        <dbReference type="EMBL" id="PKR80898.1"/>
    </source>
</evidence>
<evidence type="ECO:0000256" key="1">
    <source>
        <dbReference type="ARBA" id="ARBA00006926"/>
    </source>
</evidence>
<dbReference type="SUPFAM" id="SSF52833">
    <property type="entry name" value="Thioredoxin-like"/>
    <property type="match status" value="1"/>
</dbReference>
<dbReference type="Proteomes" id="UP000236654">
    <property type="component" value="Unassembled WGS sequence"/>
</dbReference>
<dbReference type="PROSITE" id="PS00460">
    <property type="entry name" value="GLUTATHIONE_PEROXID_1"/>
    <property type="match status" value="1"/>
</dbReference>